<gene>
    <name evidence="2" type="ORF">IPH26_08435</name>
    <name evidence="3" type="ORF">IPH26_13525</name>
</gene>
<dbReference type="InterPro" id="IPR036390">
    <property type="entry name" value="WH_DNA-bd_sf"/>
</dbReference>
<dbReference type="Proteomes" id="UP000807785">
    <property type="component" value="Unassembled WGS sequence"/>
</dbReference>
<dbReference type="InterPro" id="IPR006199">
    <property type="entry name" value="LexA_DNA-bd_dom"/>
</dbReference>
<evidence type="ECO:0000313" key="2">
    <source>
        <dbReference type="EMBL" id="MBK6972969.1"/>
    </source>
</evidence>
<dbReference type="SUPFAM" id="SSF46785">
    <property type="entry name" value="Winged helix' DNA-binding domain"/>
    <property type="match status" value="1"/>
</dbReference>
<name>A0A9D7HLF4_9PROT</name>
<accession>A0A9D7HLF4</accession>
<dbReference type="GO" id="GO:0004252">
    <property type="term" value="F:serine-type endopeptidase activity"/>
    <property type="evidence" value="ECO:0007669"/>
    <property type="project" value="InterPro"/>
</dbReference>
<comment type="caution">
    <text evidence="2">The sequence shown here is derived from an EMBL/GenBank/DDBJ whole genome shotgun (WGS) entry which is preliminary data.</text>
</comment>
<protein>
    <recommendedName>
        <fullName evidence="1">LexA repressor DNA-binding domain-containing protein</fullName>
    </recommendedName>
</protein>
<dbReference type="EMBL" id="JADJEV010000004">
    <property type="protein sequence ID" value="MBK6973899.1"/>
    <property type="molecule type" value="Genomic_DNA"/>
</dbReference>
<dbReference type="GO" id="GO:0006508">
    <property type="term" value="P:proteolysis"/>
    <property type="evidence" value="ECO:0007669"/>
    <property type="project" value="InterPro"/>
</dbReference>
<dbReference type="InterPro" id="IPR036388">
    <property type="entry name" value="WH-like_DNA-bd_sf"/>
</dbReference>
<evidence type="ECO:0000313" key="3">
    <source>
        <dbReference type="EMBL" id="MBK6973899.1"/>
    </source>
</evidence>
<feature type="domain" description="LexA repressor DNA-binding" evidence="1">
    <location>
        <begin position="27"/>
        <end position="88"/>
    </location>
</feature>
<reference evidence="2" key="1">
    <citation type="submission" date="2020-10" db="EMBL/GenBank/DDBJ databases">
        <title>Connecting structure to function with the recovery of over 1000 high-quality activated sludge metagenome-assembled genomes encoding full-length rRNA genes using long-read sequencing.</title>
        <authorList>
            <person name="Singleton C.M."/>
            <person name="Petriglieri F."/>
            <person name="Kristensen J.M."/>
            <person name="Kirkegaard R.H."/>
            <person name="Michaelsen T.Y."/>
            <person name="Andersen M.H."/>
            <person name="Karst S.M."/>
            <person name="Dueholm M.S."/>
            <person name="Nielsen P.H."/>
            <person name="Albertsen M."/>
        </authorList>
    </citation>
    <scope>NUCLEOTIDE SEQUENCE</scope>
    <source>
        <strain evidence="2">Bjer_18-Q3-R1-45_BAT3C.347</strain>
    </source>
</reference>
<dbReference type="AlphaFoldDB" id="A0A9D7HLF4"/>
<evidence type="ECO:0000259" key="1">
    <source>
        <dbReference type="Pfam" id="PF01726"/>
    </source>
</evidence>
<dbReference type="Gene3D" id="1.10.10.10">
    <property type="entry name" value="Winged helix-like DNA-binding domain superfamily/Winged helix DNA-binding domain"/>
    <property type="match status" value="1"/>
</dbReference>
<dbReference type="Pfam" id="PF01726">
    <property type="entry name" value="LexA_DNA_bind"/>
    <property type="match status" value="1"/>
</dbReference>
<organism evidence="2 4">
    <name type="scientific">Candidatus Methylophosphatis roskildensis</name>
    <dbReference type="NCBI Taxonomy" id="2899263"/>
    <lineage>
        <taxon>Bacteria</taxon>
        <taxon>Pseudomonadati</taxon>
        <taxon>Pseudomonadota</taxon>
        <taxon>Betaproteobacteria</taxon>
        <taxon>Nitrosomonadales</taxon>
        <taxon>Sterolibacteriaceae</taxon>
        <taxon>Candidatus Methylophosphatis</taxon>
    </lineage>
</organism>
<evidence type="ECO:0000313" key="4">
    <source>
        <dbReference type="Proteomes" id="UP000807785"/>
    </source>
</evidence>
<proteinExistence type="predicted"/>
<dbReference type="EMBL" id="JADJEV010000003">
    <property type="protein sequence ID" value="MBK6972969.1"/>
    <property type="molecule type" value="Genomic_DNA"/>
</dbReference>
<sequence>MHAALRFLESAGHGDGLLAAQPSDGPTRQQGQFLAFIREYMMRNEAGVAPTHAILQQFFNLTAPSVNSMLIRLEKRGFIRRVPGKARAIELTISTDRIPQLDRPFKVR</sequence>